<evidence type="ECO:0000313" key="1">
    <source>
        <dbReference type="EMBL" id="AWB32438.1"/>
    </source>
</evidence>
<dbReference type="EMBL" id="CP028901">
    <property type="protein sequence ID" value="AWB32438.1"/>
    <property type="molecule type" value="Genomic_DNA"/>
</dbReference>
<name>A0A2R4XF69_9BURK</name>
<accession>A0A2R4XF69</accession>
<dbReference type="RefSeq" id="WP_108619879.1">
    <property type="nucleotide sequence ID" value="NZ_CP028901.1"/>
</dbReference>
<organism evidence="1 2">
    <name type="scientific">Orrella marina</name>
    <dbReference type="NCBI Taxonomy" id="2163011"/>
    <lineage>
        <taxon>Bacteria</taxon>
        <taxon>Pseudomonadati</taxon>
        <taxon>Pseudomonadota</taxon>
        <taxon>Betaproteobacteria</taxon>
        <taxon>Burkholderiales</taxon>
        <taxon>Alcaligenaceae</taxon>
        <taxon>Orrella</taxon>
    </lineage>
</organism>
<evidence type="ECO:0000313" key="2">
    <source>
        <dbReference type="Proteomes" id="UP000244571"/>
    </source>
</evidence>
<gene>
    <name evidence="1" type="ORF">DBV39_00500</name>
</gene>
<sequence>MIEKTLSEHNLNEATCNDNALNEDGELLRILSTRSQRPGMGGQAVINRRCISRMLSHLKMPARAFA</sequence>
<dbReference type="KEGG" id="boz:DBV39_00500"/>
<reference evidence="1 2" key="1">
    <citation type="submission" date="2018-04" db="EMBL/GenBank/DDBJ databases">
        <title>Bordetella sp. HZ20 isolated from seawater.</title>
        <authorList>
            <person name="Sun C."/>
        </authorList>
    </citation>
    <scope>NUCLEOTIDE SEQUENCE [LARGE SCALE GENOMIC DNA]</scope>
    <source>
        <strain evidence="1 2">HZ20</strain>
    </source>
</reference>
<dbReference type="Proteomes" id="UP000244571">
    <property type="component" value="Chromosome"/>
</dbReference>
<proteinExistence type="predicted"/>
<protein>
    <submittedName>
        <fullName evidence="1">Uncharacterized protein</fullName>
    </submittedName>
</protein>
<keyword evidence="2" id="KW-1185">Reference proteome</keyword>
<dbReference type="AlphaFoldDB" id="A0A2R4XF69"/>